<evidence type="ECO:0008006" key="3">
    <source>
        <dbReference type="Google" id="ProtNLM"/>
    </source>
</evidence>
<reference evidence="1 2" key="1">
    <citation type="submission" date="2020-07" db="EMBL/GenBank/DDBJ databases">
        <title>Genomic Encyclopedia of Type Strains, Phase IV (KMG-V): Genome sequencing to study the core and pangenomes of soil and plant-associated prokaryotes.</title>
        <authorList>
            <person name="Whitman W."/>
        </authorList>
    </citation>
    <scope>NUCLEOTIDE SEQUENCE [LARGE SCALE GENOMIC DNA]</scope>
    <source>
        <strain evidence="1 2">SAS40</strain>
    </source>
</reference>
<organism evidence="1 2">
    <name type="scientific">Pigmentiphaga litoralis</name>
    <dbReference type="NCBI Taxonomy" id="516702"/>
    <lineage>
        <taxon>Bacteria</taxon>
        <taxon>Pseudomonadati</taxon>
        <taxon>Pseudomonadota</taxon>
        <taxon>Betaproteobacteria</taxon>
        <taxon>Burkholderiales</taxon>
        <taxon>Alcaligenaceae</taxon>
        <taxon>Pigmentiphaga</taxon>
    </lineage>
</organism>
<sequence>MTTTPNPQDGDDHTETEEELQALFTAEARRLLKTLNQPASLRSRHEDIVAGLQDTHPDIYEKWMASTDTYGEAARFLFPFLTDPDVEMTDEQADHYQKLYEDAVQYGKALADAVKAKS</sequence>
<proteinExistence type="predicted"/>
<name>A0A7Y9IUV3_9BURK</name>
<keyword evidence="2" id="KW-1185">Reference proteome</keyword>
<comment type="caution">
    <text evidence="1">The sequence shown here is derived from an EMBL/GenBank/DDBJ whole genome shotgun (WGS) entry which is preliminary data.</text>
</comment>
<evidence type="ECO:0000313" key="2">
    <source>
        <dbReference type="Proteomes" id="UP000542125"/>
    </source>
</evidence>
<dbReference type="RefSeq" id="WP_179586828.1">
    <property type="nucleotide sequence ID" value="NZ_JACBYR010000001.1"/>
</dbReference>
<gene>
    <name evidence="1" type="ORF">FHW18_002561</name>
</gene>
<protein>
    <recommendedName>
        <fullName evidence="3">TipAS antibiotic-recognition domain-containing protein</fullName>
    </recommendedName>
</protein>
<dbReference type="EMBL" id="JACBYR010000001">
    <property type="protein sequence ID" value="NYE83290.1"/>
    <property type="molecule type" value="Genomic_DNA"/>
</dbReference>
<evidence type="ECO:0000313" key="1">
    <source>
        <dbReference type="EMBL" id="NYE83290.1"/>
    </source>
</evidence>
<dbReference type="Proteomes" id="UP000542125">
    <property type="component" value="Unassembled WGS sequence"/>
</dbReference>
<dbReference type="AlphaFoldDB" id="A0A7Y9IUV3"/>
<accession>A0A7Y9IUV3</accession>